<protein>
    <recommendedName>
        <fullName evidence="4">Large ribosomal subunit protein uL13</fullName>
    </recommendedName>
</protein>
<sequence>MSTYFPKASDLNRQWFLVDASGIPVGRLSSAVAEVLSGKNKPTWTPFLDTGDHVIVINASKAVLTGKKGTQKMYRRTTTQPGSMVETRAEVMQATYPERIIESAVKGMLPKGPLGRAMYRKLKVYAGSDHEHSAQQPQILTIQK</sequence>
<name>A0ABQ5Q4C3_9BACT</name>
<comment type="caution">
    <text evidence="7">The sequence shown here is derived from an EMBL/GenBank/DDBJ whole genome shotgun (WGS) entry which is preliminary data.</text>
</comment>
<dbReference type="PANTHER" id="PTHR11545">
    <property type="entry name" value="RIBOSOMAL PROTEIN L13"/>
    <property type="match status" value="1"/>
</dbReference>
<gene>
    <name evidence="4 6" type="primary">rplM</name>
    <name evidence="7" type="ORF">GETHPA_11270</name>
</gene>
<dbReference type="PROSITE" id="PS00783">
    <property type="entry name" value="RIBOSOMAL_L13"/>
    <property type="match status" value="1"/>
</dbReference>
<comment type="function">
    <text evidence="4 6">This protein is one of the early assembly proteins of the 50S ribosomal subunit, although it is not seen to bind rRNA by itself. It is important during the early stages of 50S assembly.</text>
</comment>
<dbReference type="CDD" id="cd00392">
    <property type="entry name" value="Ribosomal_L13"/>
    <property type="match status" value="1"/>
</dbReference>
<dbReference type="PIRSF" id="PIRSF002181">
    <property type="entry name" value="Ribosomal_L13"/>
    <property type="match status" value="1"/>
</dbReference>
<evidence type="ECO:0000256" key="5">
    <source>
        <dbReference type="RuleBase" id="RU003877"/>
    </source>
</evidence>
<evidence type="ECO:0000256" key="4">
    <source>
        <dbReference type="HAMAP-Rule" id="MF_01366"/>
    </source>
</evidence>
<dbReference type="RefSeq" id="WP_285723610.1">
    <property type="nucleotide sequence ID" value="NZ_BSDD01000002.1"/>
</dbReference>
<accession>A0ABQ5Q4C3</accession>
<evidence type="ECO:0000256" key="3">
    <source>
        <dbReference type="ARBA" id="ARBA00023274"/>
    </source>
</evidence>
<dbReference type="Gene3D" id="3.90.1180.10">
    <property type="entry name" value="Ribosomal protein L13"/>
    <property type="match status" value="1"/>
</dbReference>
<keyword evidence="2 4" id="KW-0689">Ribosomal protein</keyword>
<dbReference type="InterPro" id="IPR005823">
    <property type="entry name" value="Ribosomal_uL13_bac-type"/>
</dbReference>
<comment type="subunit">
    <text evidence="4">Part of the 50S ribosomal subunit.</text>
</comment>
<keyword evidence="3 4" id="KW-0687">Ribonucleoprotein</keyword>
<comment type="similarity">
    <text evidence="1 4 5">Belongs to the universal ribosomal protein uL13 family.</text>
</comment>
<dbReference type="SUPFAM" id="SSF52161">
    <property type="entry name" value="Ribosomal protein L13"/>
    <property type="match status" value="1"/>
</dbReference>
<reference evidence="7 8" key="1">
    <citation type="journal article" date="2023" name="Antonie Van Leeuwenhoek">
        <title>Mesoterricola silvestris gen. nov., sp. nov., Mesoterricola sediminis sp. nov., Geothrix oryzae sp. nov., Geothrix edaphica sp. nov., Geothrix rubra sp. nov., and Geothrix limicola sp. nov., six novel members of Acidobacteriota isolated from soils.</title>
        <authorList>
            <person name="Itoh H."/>
            <person name="Sugisawa Y."/>
            <person name="Mise K."/>
            <person name="Xu Z."/>
            <person name="Kuniyasu M."/>
            <person name="Ushijima N."/>
            <person name="Kawano K."/>
            <person name="Kobayashi E."/>
            <person name="Shiratori Y."/>
            <person name="Masuda Y."/>
            <person name="Senoo K."/>
        </authorList>
    </citation>
    <scope>NUCLEOTIDE SEQUENCE [LARGE SCALE GENOMIC DNA]</scope>
    <source>
        <strain evidence="7 8">Red803</strain>
    </source>
</reference>
<proteinExistence type="inferred from homology"/>
<dbReference type="EMBL" id="BSDD01000002">
    <property type="protein sequence ID" value="GLH69594.1"/>
    <property type="molecule type" value="Genomic_DNA"/>
</dbReference>
<dbReference type="GO" id="GO:0005840">
    <property type="term" value="C:ribosome"/>
    <property type="evidence" value="ECO:0007669"/>
    <property type="project" value="UniProtKB-KW"/>
</dbReference>
<dbReference type="InterPro" id="IPR036899">
    <property type="entry name" value="Ribosomal_uL13_sf"/>
</dbReference>
<evidence type="ECO:0000256" key="1">
    <source>
        <dbReference type="ARBA" id="ARBA00006227"/>
    </source>
</evidence>
<evidence type="ECO:0000313" key="8">
    <source>
        <dbReference type="Proteomes" id="UP001165089"/>
    </source>
</evidence>
<dbReference type="InterPro" id="IPR023563">
    <property type="entry name" value="Ribosomal_uL13_CS"/>
</dbReference>
<dbReference type="PANTHER" id="PTHR11545:SF2">
    <property type="entry name" value="LARGE RIBOSOMAL SUBUNIT PROTEIN UL13M"/>
    <property type="match status" value="1"/>
</dbReference>
<evidence type="ECO:0000256" key="6">
    <source>
        <dbReference type="RuleBase" id="RU003878"/>
    </source>
</evidence>
<dbReference type="Pfam" id="PF00572">
    <property type="entry name" value="Ribosomal_L13"/>
    <property type="match status" value="1"/>
</dbReference>
<organism evidence="7 8">
    <name type="scientific">Geothrix rubra</name>
    <dbReference type="NCBI Taxonomy" id="2927977"/>
    <lineage>
        <taxon>Bacteria</taxon>
        <taxon>Pseudomonadati</taxon>
        <taxon>Acidobacteriota</taxon>
        <taxon>Holophagae</taxon>
        <taxon>Holophagales</taxon>
        <taxon>Holophagaceae</taxon>
        <taxon>Geothrix</taxon>
    </lineage>
</organism>
<evidence type="ECO:0000256" key="2">
    <source>
        <dbReference type="ARBA" id="ARBA00022980"/>
    </source>
</evidence>
<dbReference type="HAMAP" id="MF_01366">
    <property type="entry name" value="Ribosomal_uL13"/>
    <property type="match status" value="1"/>
</dbReference>
<dbReference type="NCBIfam" id="TIGR01066">
    <property type="entry name" value="rplM_bact"/>
    <property type="match status" value="1"/>
</dbReference>
<dbReference type="InterPro" id="IPR005822">
    <property type="entry name" value="Ribosomal_uL13"/>
</dbReference>
<keyword evidence="8" id="KW-1185">Reference proteome</keyword>
<evidence type="ECO:0000313" key="7">
    <source>
        <dbReference type="EMBL" id="GLH69594.1"/>
    </source>
</evidence>
<dbReference type="Proteomes" id="UP001165089">
    <property type="component" value="Unassembled WGS sequence"/>
</dbReference>